<keyword evidence="4" id="KW-1185">Reference proteome</keyword>
<accession>A0A8H7A6P2</accession>
<organism evidence="3 4">
    <name type="scientific">Endocarpon pusillum</name>
    <dbReference type="NCBI Taxonomy" id="364733"/>
    <lineage>
        <taxon>Eukaryota</taxon>
        <taxon>Fungi</taxon>
        <taxon>Dikarya</taxon>
        <taxon>Ascomycota</taxon>
        <taxon>Pezizomycotina</taxon>
        <taxon>Eurotiomycetes</taxon>
        <taxon>Chaetothyriomycetidae</taxon>
        <taxon>Verrucariales</taxon>
        <taxon>Verrucariaceae</taxon>
        <taxon>Endocarpon</taxon>
    </lineage>
</organism>
<comment type="caution">
    <text evidence="3">The sequence shown here is derived from an EMBL/GenBank/DDBJ whole genome shotgun (WGS) entry which is preliminary data.</text>
</comment>
<name>A0A8H7A6P2_9EURO</name>
<evidence type="ECO:0000313" key="3">
    <source>
        <dbReference type="EMBL" id="KAF7503123.1"/>
    </source>
</evidence>
<feature type="compositionally biased region" description="Basic and acidic residues" evidence="1">
    <location>
        <begin position="169"/>
        <end position="180"/>
    </location>
</feature>
<evidence type="ECO:0000313" key="4">
    <source>
        <dbReference type="Proteomes" id="UP000606974"/>
    </source>
</evidence>
<evidence type="ECO:0008006" key="5">
    <source>
        <dbReference type="Google" id="ProtNLM"/>
    </source>
</evidence>
<evidence type="ECO:0000256" key="1">
    <source>
        <dbReference type="SAM" id="MobiDB-lite"/>
    </source>
</evidence>
<dbReference type="EMBL" id="JAACFV010000196">
    <property type="protein sequence ID" value="KAF7503123.1"/>
    <property type="molecule type" value="Genomic_DNA"/>
</dbReference>
<keyword evidence="2" id="KW-0812">Transmembrane</keyword>
<evidence type="ECO:0000256" key="2">
    <source>
        <dbReference type="SAM" id="Phobius"/>
    </source>
</evidence>
<feature type="transmembrane region" description="Helical" evidence="2">
    <location>
        <begin position="6"/>
        <end position="25"/>
    </location>
</feature>
<sequence length="265" mass="28208">MGGVGLFFLLVFLLLIFGAIGWVIFTQIRARRSGLPPPSWRSYIPFLKSSGSGGFGALPTPRSSNPIEWIKDKLSTLRQGRNRTAPGHYEEAAGYPIGSTGQSAYAGGRRARGMDPDEAWDTRVGNEADAYGAAGPGGYYEEQELGLAPTPGLYESHAGAAMPAYGEGADMRGRSQHRDPSAVVGGQQGLDTRYDQEMGGAGSQLQRGVDSNNPFSDTNEVPSLRGVSPRPVVDADMDHNGKGRGGGGSQENSPTERRSMFREGL</sequence>
<dbReference type="Proteomes" id="UP000606974">
    <property type="component" value="Unassembled WGS sequence"/>
</dbReference>
<reference evidence="3" key="1">
    <citation type="submission" date="2020-02" db="EMBL/GenBank/DDBJ databases">
        <authorList>
            <person name="Palmer J.M."/>
        </authorList>
    </citation>
    <scope>NUCLEOTIDE SEQUENCE</scope>
    <source>
        <strain evidence="3">EPUS1.4</strain>
        <tissue evidence="3">Thallus</tissue>
    </source>
</reference>
<feature type="region of interest" description="Disordered" evidence="1">
    <location>
        <begin position="169"/>
        <end position="265"/>
    </location>
</feature>
<dbReference type="OrthoDB" id="5414285at2759"/>
<keyword evidence="2" id="KW-0472">Membrane</keyword>
<feature type="compositionally biased region" description="Basic and acidic residues" evidence="1">
    <location>
        <begin position="254"/>
        <end position="265"/>
    </location>
</feature>
<feature type="compositionally biased region" description="Polar residues" evidence="1">
    <location>
        <begin position="203"/>
        <end position="221"/>
    </location>
</feature>
<gene>
    <name evidence="3" type="ORF">GJ744_004300</name>
</gene>
<protein>
    <recommendedName>
        <fullName evidence="5">Acid phosphatase-like protein</fullName>
    </recommendedName>
</protein>
<proteinExistence type="predicted"/>
<keyword evidence="2" id="KW-1133">Transmembrane helix</keyword>
<dbReference type="AlphaFoldDB" id="A0A8H7A6P2"/>